<sequence length="88" mass="10019">MRTSTATSDSPIESAYLVVYIIEQWLEQALPTQAPIDAATPLYLRADGLKKNGPKLGFREDELRRRSKKILIMNSESKKMAYTIFIVE</sequence>
<reference evidence="1 2" key="1">
    <citation type="submission" date="2017-11" db="EMBL/GenBank/DDBJ databases">
        <title>De-novo sequencing of pomegranate (Punica granatum L.) genome.</title>
        <authorList>
            <person name="Akparov Z."/>
            <person name="Amiraslanov A."/>
            <person name="Hajiyeva S."/>
            <person name="Abbasov M."/>
            <person name="Kaur K."/>
            <person name="Hamwieh A."/>
            <person name="Solovyev V."/>
            <person name="Salamov A."/>
            <person name="Braich B."/>
            <person name="Kosarev P."/>
            <person name="Mahmoud A."/>
            <person name="Hajiyev E."/>
            <person name="Babayeva S."/>
            <person name="Izzatullayeva V."/>
            <person name="Mammadov A."/>
            <person name="Mammadov A."/>
            <person name="Sharifova S."/>
            <person name="Ojaghi J."/>
            <person name="Eynullazada K."/>
            <person name="Bayramov B."/>
            <person name="Abdulazimova A."/>
            <person name="Shahmuradov I."/>
        </authorList>
    </citation>
    <scope>NUCLEOTIDE SEQUENCE [LARGE SCALE GENOMIC DNA]</scope>
    <source>
        <strain evidence="2">cv. AG2017</strain>
        <tissue evidence="1">Leaf</tissue>
    </source>
</reference>
<name>A0A2I0GTH4_PUNGR</name>
<comment type="caution">
    <text evidence="1">The sequence shown here is derived from an EMBL/GenBank/DDBJ whole genome shotgun (WGS) entry which is preliminary data.</text>
</comment>
<evidence type="ECO:0000313" key="2">
    <source>
        <dbReference type="Proteomes" id="UP000233551"/>
    </source>
</evidence>
<accession>A0A2I0GTH4</accession>
<dbReference type="AlphaFoldDB" id="A0A2I0GTH4"/>
<keyword evidence="2" id="KW-1185">Reference proteome</keyword>
<gene>
    <name evidence="1" type="ORF">CRG98_050093</name>
</gene>
<dbReference type="EMBL" id="PGOL01044561">
    <property type="protein sequence ID" value="PKH69540.1"/>
    <property type="molecule type" value="Genomic_DNA"/>
</dbReference>
<evidence type="ECO:0000313" key="1">
    <source>
        <dbReference type="EMBL" id="PKH69540.1"/>
    </source>
</evidence>
<organism evidence="1 2">
    <name type="scientific">Punica granatum</name>
    <name type="common">Pomegranate</name>
    <dbReference type="NCBI Taxonomy" id="22663"/>
    <lineage>
        <taxon>Eukaryota</taxon>
        <taxon>Viridiplantae</taxon>
        <taxon>Streptophyta</taxon>
        <taxon>Embryophyta</taxon>
        <taxon>Tracheophyta</taxon>
        <taxon>Spermatophyta</taxon>
        <taxon>Magnoliopsida</taxon>
        <taxon>eudicotyledons</taxon>
        <taxon>Gunneridae</taxon>
        <taxon>Pentapetalae</taxon>
        <taxon>rosids</taxon>
        <taxon>malvids</taxon>
        <taxon>Myrtales</taxon>
        <taxon>Lythraceae</taxon>
        <taxon>Punica</taxon>
    </lineage>
</organism>
<proteinExistence type="predicted"/>
<protein>
    <submittedName>
        <fullName evidence="1">Uncharacterized protein</fullName>
    </submittedName>
</protein>
<dbReference type="Proteomes" id="UP000233551">
    <property type="component" value="Unassembled WGS sequence"/>
</dbReference>